<keyword evidence="1" id="KW-0378">Hydrolase</keyword>
<dbReference type="EMBL" id="KF831420">
    <property type="protein sequence ID" value="AJG38110.1"/>
    <property type="molecule type" value="Genomic_DNA"/>
</dbReference>
<evidence type="ECO:0000313" key="1">
    <source>
        <dbReference type="EMBL" id="AJG38110.1"/>
    </source>
</evidence>
<sequence length="65" mass="7083">MTETQPTTIRLHNNDNVVVARDEIAQGYNVASEAVAANAMIPAGHKIATLAIAKDEPVRKYDQIH</sequence>
<name>A0A0B5KUK0_9BACT</name>
<dbReference type="AlphaFoldDB" id="A0A0B5KUK0"/>
<reference evidence="1" key="1">
    <citation type="journal article" date="2015" name="Environ. Microbiol.">
        <title>Pressure adaptation is linked to thermal adaptation in salt-saturated marine habitats.</title>
        <authorList>
            <consortium name="The MAMBA Consortium"/>
            <person name="Alcaide M."/>
            <person name="Stogios P.J."/>
            <person name="Lafraya A."/>
            <person name="Tchigvintsev A."/>
            <person name="Flick R."/>
            <person name="Bargiela R."/>
            <person name="Chernikova T.N."/>
            <person name="Reva O.N."/>
            <person name="Hai T."/>
            <person name="Leggewie C.C."/>
            <person name="Katzke N."/>
            <person name="La Cono V."/>
            <person name="Matesanz R."/>
            <person name="Jebbar M."/>
            <person name="Jaeger K.E."/>
            <person name="Yakimov M.M."/>
            <person name="Yakunin A.F."/>
            <person name="Golyshin P.N."/>
            <person name="Golyshina O.V."/>
            <person name="Savchenko A."/>
            <person name="Ferrer M."/>
        </authorList>
    </citation>
    <scope>NUCLEOTIDE SEQUENCE</scope>
</reference>
<protein>
    <submittedName>
        <fullName evidence="1">D-galactarate dehydratase/altronate hydrolase family protein 4</fullName>
    </submittedName>
</protein>
<organism evidence="1">
    <name type="scientific">Tenericutes bacterium enrichment culture clone fosmid MGS-B1</name>
    <dbReference type="NCBI Taxonomy" id="1549355"/>
    <lineage>
        <taxon>Bacteria</taxon>
        <taxon>Bacillati</taxon>
        <taxon>Mycoplasmatota</taxon>
        <taxon>environmental samples</taxon>
    </lineage>
</organism>
<dbReference type="GO" id="GO:0016787">
    <property type="term" value="F:hydrolase activity"/>
    <property type="evidence" value="ECO:0007669"/>
    <property type="project" value="UniProtKB-KW"/>
</dbReference>
<dbReference type="Gene3D" id="2.30.130.110">
    <property type="match status" value="1"/>
</dbReference>
<proteinExistence type="predicted"/>
<accession>A0A0B5KUK0</accession>